<feature type="compositionally biased region" description="Polar residues" evidence="1">
    <location>
        <begin position="71"/>
        <end position="83"/>
    </location>
</feature>
<name>A0A8C4YGK6_9SAUR</name>
<evidence type="ECO:0000313" key="2">
    <source>
        <dbReference type="Ensembl" id="ENSGEVP00005024789.1"/>
    </source>
</evidence>
<keyword evidence="3" id="KW-1185">Reference proteome</keyword>
<feature type="region of interest" description="Disordered" evidence="1">
    <location>
        <begin position="1"/>
        <end position="123"/>
    </location>
</feature>
<protein>
    <submittedName>
        <fullName evidence="2">Uncharacterized protein</fullName>
    </submittedName>
</protein>
<reference evidence="2" key="3">
    <citation type="submission" date="2025-09" db="UniProtKB">
        <authorList>
            <consortium name="Ensembl"/>
        </authorList>
    </citation>
    <scope>IDENTIFICATION</scope>
</reference>
<sequence>DPLGQPAPQSCQSCGRGPPPCCGESPGALARLPAPWSPRKAQNRGIGALRASCPQSPPPGCGPPGRAHSASPYSASALSQTEPHVQRGWHANERSVSSSPGRERGQPRGLARAPASHPGGAGV</sequence>
<proteinExistence type="predicted"/>
<reference evidence="2" key="1">
    <citation type="submission" date="2019-06" db="EMBL/GenBank/DDBJ databases">
        <title>G10K-VGP Goodes thornscrub tortoise genome, primary haplotype.</title>
        <authorList>
            <person name="Murphy B."/>
            <person name="Edwards T."/>
            <person name="Rhie A."/>
            <person name="Koren S."/>
            <person name="Phillippy A."/>
            <person name="Fedrigo O."/>
            <person name="Haase B."/>
            <person name="Mountcastle J."/>
            <person name="Lewin H."/>
            <person name="Damas J."/>
            <person name="Howe K."/>
            <person name="Formenti G."/>
            <person name="Myers G."/>
            <person name="Durbin R."/>
            <person name="Jarvis E.D."/>
        </authorList>
    </citation>
    <scope>NUCLEOTIDE SEQUENCE [LARGE SCALE GENOMIC DNA]</scope>
</reference>
<reference evidence="2" key="2">
    <citation type="submission" date="2025-08" db="UniProtKB">
        <authorList>
            <consortium name="Ensembl"/>
        </authorList>
    </citation>
    <scope>IDENTIFICATION</scope>
</reference>
<dbReference type="Ensembl" id="ENSGEVT00005026064.1">
    <property type="protein sequence ID" value="ENSGEVP00005024789.1"/>
    <property type="gene ID" value="ENSGEVG00005017576.1"/>
</dbReference>
<organism evidence="2 3">
    <name type="scientific">Gopherus evgoodei</name>
    <name type="common">Goodes thornscrub tortoise</name>
    <dbReference type="NCBI Taxonomy" id="1825980"/>
    <lineage>
        <taxon>Eukaryota</taxon>
        <taxon>Metazoa</taxon>
        <taxon>Chordata</taxon>
        <taxon>Craniata</taxon>
        <taxon>Vertebrata</taxon>
        <taxon>Euteleostomi</taxon>
        <taxon>Archelosauria</taxon>
        <taxon>Testudinata</taxon>
        <taxon>Testudines</taxon>
        <taxon>Cryptodira</taxon>
        <taxon>Durocryptodira</taxon>
        <taxon>Testudinoidea</taxon>
        <taxon>Testudinidae</taxon>
        <taxon>Gopherus</taxon>
    </lineage>
</organism>
<dbReference type="Proteomes" id="UP000694390">
    <property type="component" value="Chromosome 11"/>
</dbReference>
<accession>A0A8C4YGK6</accession>
<dbReference type="AlphaFoldDB" id="A0A8C4YGK6"/>
<evidence type="ECO:0000313" key="3">
    <source>
        <dbReference type="Proteomes" id="UP000694390"/>
    </source>
</evidence>
<evidence type="ECO:0000256" key="1">
    <source>
        <dbReference type="SAM" id="MobiDB-lite"/>
    </source>
</evidence>